<sequence>MAKITYEIKKQLGVLSSQSGKGWKKELNLISWNGFEPKYDIRDWDSTHIKMGKGVTLTENELKELYAVLKGMFEDDRNGQTTSTTQKRNVEEEVTNFVNKAPLFMQEVKNLIIYMTEKGHSSELKRNILLGQAPAEAELALINEVESLSSIYRVFYDEFRSFLLDLDEEHLPQVYALLAN</sequence>
<evidence type="ECO:0000259" key="1">
    <source>
        <dbReference type="Pfam" id="PF02229"/>
    </source>
</evidence>
<dbReference type="Proteomes" id="UP000623967">
    <property type="component" value="Unassembled WGS sequence"/>
</dbReference>
<evidence type="ECO:0000313" key="3">
    <source>
        <dbReference type="Proteomes" id="UP000623967"/>
    </source>
</evidence>
<comment type="caution">
    <text evidence="2">The sequence shown here is derived from an EMBL/GenBank/DDBJ whole genome shotgun (WGS) entry which is preliminary data.</text>
</comment>
<feature type="domain" description="Transcriptional coactivator p15 (PC4) C-terminal" evidence="1">
    <location>
        <begin position="21"/>
        <end position="66"/>
    </location>
</feature>
<dbReference type="Gene3D" id="2.30.31.70">
    <property type="match status" value="1"/>
</dbReference>
<name>A0ABS1TP51_9BACI</name>
<gene>
    <name evidence="2" type="ORF">JK635_12585</name>
</gene>
<proteinExistence type="predicted"/>
<dbReference type="Pfam" id="PF02229">
    <property type="entry name" value="PC4"/>
    <property type="match status" value="1"/>
</dbReference>
<organism evidence="2 3">
    <name type="scientific">Neobacillus paridis</name>
    <dbReference type="NCBI Taxonomy" id="2803862"/>
    <lineage>
        <taxon>Bacteria</taxon>
        <taxon>Bacillati</taxon>
        <taxon>Bacillota</taxon>
        <taxon>Bacilli</taxon>
        <taxon>Bacillales</taxon>
        <taxon>Bacillaceae</taxon>
        <taxon>Neobacillus</taxon>
    </lineage>
</organism>
<evidence type="ECO:0000313" key="2">
    <source>
        <dbReference type="EMBL" id="MBL4953047.1"/>
    </source>
</evidence>
<accession>A0ABS1TP51</accession>
<reference evidence="2 3" key="1">
    <citation type="submission" date="2021-01" db="EMBL/GenBank/DDBJ databases">
        <title>Genome public.</title>
        <authorList>
            <person name="Liu C."/>
            <person name="Sun Q."/>
        </authorList>
    </citation>
    <scope>NUCLEOTIDE SEQUENCE [LARGE SCALE GENOMIC DNA]</scope>
    <source>
        <strain evidence="2 3">YIM B02564</strain>
    </source>
</reference>
<dbReference type="EMBL" id="JAESWB010000168">
    <property type="protein sequence ID" value="MBL4953047.1"/>
    <property type="molecule type" value="Genomic_DNA"/>
</dbReference>
<dbReference type="InterPro" id="IPR003173">
    <property type="entry name" value="PC4_C"/>
</dbReference>
<keyword evidence="3" id="KW-1185">Reference proteome</keyword>
<protein>
    <recommendedName>
        <fullName evidence="1">Transcriptional coactivator p15 (PC4) C-terminal domain-containing protein</fullName>
    </recommendedName>
</protein>